<dbReference type="InterPro" id="IPR015424">
    <property type="entry name" value="PyrdxlP-dep_Trfase"/>
</dbReference>
<evidence type="ECO:0000256" key="1">
    <source>
        <dbReference type="ARBA" id="ARBA00005384"/>
    </source>
</evidence>
<evidence type="ECO:0000256" key="3">
    <source>
        <dbReference type="ARBA" id="ARBA00023015"/>
    </source>
</evidence>
<evidence type="ECO:0000259" key="6">
    <source>
        <dbReference type="PROSITE" id="PS50949"/>
    </source>
</evidence>
<keyword evidence="7" id="KW-0808">Transferase</keyword>
<dbReference type="Gene3D" id="1.10.10.10">
    <property type="entry name" value="Winged helix-like DNA-binding domain superfamily/Winged helix DNA-binding domain"/>
    <property type="match status" value="1"/>
</dbReference>
<evidence type="ECO:0000256" key="2">
    <source>
        <dbReference type="ARBA" id="ARBA00022898"/>
    </source>
</evidence>
<proteinExistence type="inferred from homology"/>
<dbReference type="CDD" id="cd00609">
    <property type="entry name" value="AAT_like"/>
    <property type="match status" value="1"/>
</dbReference>
<dbReference type="InterPro" id="IPR004839">
    <property type="entry name" value="Aminotransferase_I/II_large"/>
</dbReference>
<evidence type="ECO:0000256" key="4">
    <source>
        <dbReference type="ARBA" id="ARBA00023125"/>
    </source>
</evidence>
<dbReference type="RefSeq" id="WP_379572463.1">
    <property type="nucleotide sequence ID" value="NZ_JBHUFV010000020.1"/>
</dbReference>
<dbReference type="EMBL" id="JBHUFV010000020">
    <property type="protein sequence ID" value="MFD1932403.1"/>
    <property type="molecule type" value="Genomic_DNA"/>
</dbReference>
<keyword evidence="2" id="KW-0663">Pyridoxal phosphate</keyword>
<dbReference type="InterPro" id="IPR015421">
    <property type="entry name" value="PyrdxlP-dep_Trfase_major"/>
</dbReference>
<dbReference type="PANTHER" id="PTHR46577:SF1">
    <property type="entry name" value="HTH-TYPE TRANSCRIPTIONAL REGULATORY PROTEIN GABR"/>
    <property type="match status" value="1"/>
</dbReference>
<keyword evidence="4" id="KW-0238">DNA-binding</keyword>
<keyword evidence="3" id="KW-0805">Transcription regulation</keyword>
<dbReference type="SUPFAM" id="SSF46785">
    <property type="entry name" value="Winged helix' DNA-binding domain"/>
    <property type="match status" value="1"/>
</dbReference>
<dbReference type="InterPro" id="IPR051446">
    <property type="entry name" value="HTH_trans_reg/aminotransferase"/>
</dbReference>
<keyword evidence="5" id="KW-0804">Transcription</keyword>
<reference evidence="8" key="1">
    <citation type="journal article" date="2019" name="Int. J. Syst. Evol. Microbiol.">
        <title>The Global Catalogue of Microorganisms (GCM) 10K type strain sequencing project: providing services to taxonomists for standard genome sequencing and annotation.</title>
        <authorList>
            <consortium name="The Broad Institute Genomics Platform"/>
            <consortium name="The Broad Institute Genome Sequencing Center for Infectious Disease"/>
            <person name="Wu L."/>
            <person name="Ma J."/>
        </authorList>
    </citation>
    <scope>NUCLEOTIDE SEQUENCE [LARGE SCALE GENOMIC DNA]</scope>
    <source>
        <strain evidence="8">ICMP 6774ER</strain>
    </source>
</reference>
<keyword evidence="8" id="KW-1185">Reference proteome</keyword>
<evidence type="ECO:0000313" key="8">
    <source>
        <dbReference type="Proteomes" id="UP001597368"/>
    </source>
</evidence>
<dbReference type="CDD" id="cd07377">
    <property type="entry name" value="WHTH_GntR"/>
    <property type="match status" value="1"/>
</dbReference>
<evidence type="ECO:0000313" key="7">
    <source>
        <dbReference type="EMBL" id="MFD1932403.1"/>
    </source>
</evidence>
<keyword evidence="7" id="KW-0032">Aminotransferase</keyword>
<dbReference type="Proteomes" id="UP001597368">
    <property type="component" value="Unassembled WGS sequence"/>
</dbReference>
<dbReference type="InterPro" id="IPR036390">
    <property type="entry name" value="WH_DNA-bd_sf"/>
</dbReference>
<dbReference type="Pfam" id="PF00155">
    <property type="entry name" value="Aminotran_1_2"/>
    <property type="match status" value="1"/>
</dbReference>
<dbReference type="PANTHER" id="PTHR46577">
    <property type="entry name" value="HTH-TYPE TRANSCRIPTIONAL REGULATORY PROTEIN GABR"/>
    <property type="match status" value="1"/>
</dbReference>
<organism evidence="7 8">
    <name type="scientific">Nonomuraea mangrovi</name>
    <dbReference type="NCBI Taxonomy" id="2316207"/>
    <lineage>
        <taxon>Bacteria</taxon>
        <taxon>Bacillati</taxon>
        <taxon>Actinomycetota</taxon>
        <taxon>Actinomycetes</taxon>
        <taxon>Streptosporangiales</taxon>
        <taxon>Streptosporangiaceae</taxon>
        <taxon>Nonomuraea</taxon>
    </lineage>
</organism>
<dbReference type="PROSITE" id="PS50949">
    <property type="entry name" value="HTH_GNTR"/>
    <property type="match status" value="1"/>
</dbReference>
<feature type="domain" description="HTH gntR-type" evidence="6">
    <location>
        <begin position="20"/>
        <end position="88"/>
    </location>
</feature>
<dbReference type="InterPro" id="IPR000524">
    <property type="entry name" value="Tscrpt_reg_HTH_GntR"/>
</dbReference>
<gene>
    <name evidence="7" type="ORF">ACFSKW_13050</name>
</gene>
<comment type="similarity">
    <text evidence="1">In the C-terminal section; belongs to the class-I pyridoxal-phosphate-dependent aminotransferase family.</text>
</comment>
<dbReference type="Gene3D" id="3.40.640.10">
    <property type="entry name" value="Type I PLP-dependent aspartate aminotransferase-like (Major domain)"/>
    <property type="match status" value="1"/>
</dbReference>
<dbReference type="Pfam" id="PF00392">
    <property type="entry name" value="GntR"/>
    <property type="match status" value="1"/>
</dbReference>
<protein>
    <submittedName>
        <fullName evidence="7">PLP-dependent aminotransferase family protein</fullName>
    </submittedName>
</protein>
<dbReference type="SUPFAM" id="SSF53383">
    <property type="entry name" value="PLP-dependent transferases"/>
    <property type="match status" value="1"/>
</dbReference>
<dbReference type="GO" id="GO:0008483">
    <property type="term" value="F:transaminase activity"/>
    <property type="evidence" value="ECO:0007669"/>
    <property type="project" value="UniProtKB-KW"/>
</dbReference>
<name>A0ABW4SS39_9ACTN</name>
<accession>A0ABW4SS39</accession>
<dbReference type="InterPro" id="IPR036388">
    <property type="entry name" value="WH-like_DNA-bd_sf"/>
</dbReference>
<evidence type="ECO:0000256" key="5">
    <source>
        <dbReference type="ARBA" id="ARBA00023163"/>
    </source>
</evidence>
<dbReference type="PRINTS" id="PR00035">
    <property type="entry name" value="HTHGNTR"/>
</dbReference>
<dbReference type="SMART" id="SM00345">
    <property type="entry name" value="HTH_GNTR"/>
    <property type="match status" value="1"/>
</dbReference>
<sequence>MQAGEERLVAALGQWRRPGVVLVAALAAAVREAVLDGRLRTGGRLPAERRLAAALGVSRGTVVAALTELREGGWVRTRQGSASTLRLPPPLAEPIAPVSASGAMGVIDLRRAVPAAPQEAFHAAMLRVCEQAGPVLAEDGEPGPGLASLRSLIARRYTGQGLATLPEQILITSGARAAFALLCAYLRPRVAAVESPTFFDVLSLLRGAGSTAITVAPFGVGSQGWDLDQLADAFAAARGGLAYLTPDFHNPTGALMTVSARRTVAELAARERITLIADETLRELDLRADPAPPPRIGGAVLIGSASKTLWGGLRIGWVRGPASLIGRLGAHPLCGPLSAAPTQQLLAVELLAGLEPLLVRRRAELRRRRDHLAGLLAGDERWHFALPQGGLALWLRLSGARADEVAAAMGREGVSLTPGPRFAADATLIHHLRVPYTPALPALERVAAALAAAC</sequence>
<comment type="caution">
    <text evidence="7">The sequence shown here is derived from an EMBL/GenBank/DDBJ whole genome shotgun (WGS) entry which is preliminary data.</text>
</comment>